<dbReference type="OMA" id="LMAMYQQ"/>
<dbReference type="Proteomes" id="UP000594454">
    <property type="component" value="Chromosome 6"/>
</dbReference>
<proteinExistence type="predicted"/>
<evidence type="ECO:0000256" key="3">
    <source>
        <dbReference type="ARBA" id="ARBA00022490"/>
    </source>
</evidence>
<feature type="region of interest" description="Disordered" evidence="18">
    <location>
        <begin position="367"/>
        <end position="392"/>
    </location>
</feature>
<dbReference type="GO" id="GO:0140943">
    <property type="term" value="F:histone H4K20 trimethyltransferase activity"/>
    <property type="evidence" value="ECO:0007669"/>
    <property type="project" value="UniProtKB-EC"/>
</dbReference>
<dbReference type="SUPFAM" id="SSF82199">
    <property type="entry name" value="SET domain"/>
    <property type="match status" value="1"/>
</dbReference>
<dbReference type="Gene3D" id="1.10.220.160">
    <property type="match status" value="1"/>
</dbReference>
<dbReference type="PANTHER" id="PTHR46402:SF2">
    <property type="entry name" value="HISTONE-LYSINE N-TRIMETHYLTRANSFERASE SMYD5"/>
    <property type="match status" value="1"/>
</dbReference>
<dbReference type="EC" id="2.1.1.372" evidence="10"/>
<dbReference type="FunCoup" id="A0A7R8Z150">
    <property type="interactions" value="1136"/>
</dbReference>
<accession>A0A7R8Z150</accession>
<evidence type="ECO:0000313" key="20">
    <source>
        <dbReference type="EMBL" id="CAD7093354.1"/>
    </source>
</evidence>
<evidence type="ECO:0000256" key="9">
    <source>
        <dbReference type="ARBA" id="ARBA00022833"/>
    </source>
</evidence>
<evidence type="ECO:0000256" key="1">
    <source>
        <dbReference type="ARBA" id="ARBA00004496"/>
    </source>
</evidence>
<feature type="domain" description="SET" evidence="19">
    <location>
        <begin position="2"/>
        <end position="334"/>
    </location>
</feature>
<keyword evidence="3" id="KW-0963">Cytoplasm</keyword>
<keyword evidence="9" id="KW-0862">Zinc</keyword>
<organism evidence="20 21">
    <name type="scientific">Hermetia illucens</name>
    <name type="common">Black soldier fly</name>
    <dbReference type="NCBI Taxonomy" id="343691"/>
    <lineage>
        <taxon>Eukaryota</taxon>
        <taxon>Metazoa</taxon>
        <taxon>Ecdysozoa</taxon>
        <taxon>Arthropoda</taxon>
        <taxon>Hexapoda</taxon>
        <taxon>Insecta</taxon>
        <taxon>Pterygota</taxon>
        <taxon>Neoptera</taxon>
        <taxon>Endopterygota</taxon>
        <taxon>Diptera</taxon>
        <taxon>Brachycera</taxon>
        <taxon>Stratiomyomorpha</taxon>
        <taxon>Stratiomyidae</taxon>
        <taxon>Hermetiinae</taxon>
        <taxon>Hermetia</taxon>
    </lineage>
</organism>
<evidence type="ECO:0000256" key="12">
    <source>
        <dbReference type="ARBA" id="ARBA00047545"/>
    </source>
</evidence>
<dbReference type="EMBL" id="LR899014">
    <property type="protein sequence ID" value="CAD7093354.1"/>
    <property type="molecule type" value="Genomic_DNA"/>
</dbReference>
<dbReference type="Pfam" id="PF00856">
    <property type="entry name" value="SET"/>
    <property type="match status" value="1"/>
</dbReference>
<evidence type="ECO:0000256" key="11">
    <source>
        <dbReference type="ARBA" id="ARBA00033038"/>
    </source>
</evidence>
<dbReference type="GO" id="GO:0032259">
    <property type="term" value="P:methylation"/>
    <property type="evidence" value="ECO:0007669"/>
    <property type="project" value="UniProtKB-KW"/>
</dbReference>
<comment type="catalytic activity">
    <reaction evidence="14">
        <text>L-lysyl-[protein] + 3 S-adenosyl-L-methionine = N(6),N(6),N(6)-trimethyl-L-lysyl-[protein] + 3 S-adenosyl-L-homocysteine + 3 H(+)</text>
        <dbReference type="Rhea" id="RHEA:54192"/>
        <dbReference type="Rhea" id="RHEA-COMP:9752"/>
        <dbReference type="Rhea" id="RHEA-COMP:13826"/>
        <dbReference type="ChEBI" id="CHEBI:15378"/>
        <dbReference type="ChEBI" id="CHEBI:29969"/>
        <dbReference type="ChEBI" id="CHEBI:57856"/>
        <dbReference type="ChEBI" id="CHEBI:59789"/>
        <dbReference type="ChEBI" id="CHEBI:61961"/>
    </reaction>
    <physiologicalReaction direction="left-to-right" evidence="14">
        <dbReference type="Rhea" id="RHEA:54193"/>
    </physiologicalReaction>
</comment>
<evidence type="ECO:0000259" key="19">
    <source>
        <dbReference type="PROSITE" id="PS50280"/>
    </source>
</evidence>
<evidence type="ECO:0000256" key="10">
    <source>
        <dbReference type="ARBA" id="ARBA00024057"/>
    </source>
</evidence>
<evidence type="ECO:0000256" key="4">
    <source>
        <dbReference type="ARBA" id="ARBA00022603"/>
    </source>
</evidence>
<keyword evidence="21" id="KW-1185">Reference proteome</keyword>
<dbReference type="PANTHER" id="PTHR46402">
    <property type="entry name" value="SET AND MYND DOMAIN-CONTAINING PROTEIN 5"/>
    <property type="match status" value="1"/>
</dbReference>
<evidence type="ECO:0000256" key="14">
    <source>
        <dbReference type="ARBA" id="ARBA00049497"/>
    </source>
</evidence>
<dbReference type="AlphaFoldDB" id="A0A7R8Z150"/>
<dbReference type="EC" id="2.1.1.359" evidence="2"/>
<dbReference type="InterPro" id="IPR001214">
    <property type="entry name" value="SET_dom"/>
</dbReference>
<dbReference type="FunFam" id="2.170.270.10:FF:000078">
    <property type="entry name" value="SMYD family member 5"/>
    <property type="match status" value="1"/>
</dbReference>
<evidence type="ECO:0000256" key="17">
    <source>
        <dbReference type="ARBA" id="ARBA00049806"/>
    </source>
</evidence>
<dbReference type="GO" id="GO:0045814">
    <property type="term" value="P:negative regulation of gene expression, epigenetic"/>
    <property type="evidence" value="ECO:0007669"/>
    <property type="project" value="TreeGrafter"/>
</dbReference>
<comment type="subcellular location">
    <subcellularLocation>
        <location evidence="1">Cytoplasm</location>
    </subcellularLocation>
</comment>
<evidence type="ECO:0000256" key="16">
    <source>
        <dbReference type="ARBA" id="ARBA00049789"/>
    </source>
</evidence>
<evidence type="ECO:0000256" key="8">
    <source>
        <dbReference type="ARBA" id="ARBA00022771"/>
    </source>
</evidence>
<dbReference type="SMART" id="SM00317">
    <property type="entry name" value="SET"/>
    <property type="match status" value="1"/>
</dbReference>
<dbReference type="InterPro" id="IPR044422">
    <property type="entry name" value="SMYD5_SET"/>
</dbReference>
<name>A0A7R8Z150_HERIL</name>
<sequence length="392" mass="45525">MNGFEVLTLPGKGRSMIARRPFKTGETIFEEEPFVSCQFSWNQTYGYLACDHCMRPLETSERNVQRLANDPSITLPLPEYCPTQQWMEQFTQCPQCGIRYCSEDCRIEANKKYHTVACMGNRRYDETHPINILNEKWKKMHYPPETGTIMLIVRILAMYKQSRDKEEFLETLKQFQSIVVNEELQIFHKMLGTNFESQLSDLFQTFCHAFSSEEFAMFLTPDAFKSLMGLIGTNSQGVATSPFAEWVRKVSDVDLPPQEKLQLDNYIDELYHKLNEFAGEFLNNEGSGLYQLQSKINHSCIPNAQSSFPYSNDILVLKAVNDIQPGEEICISYLDDCQLERSRHSRQKTLKENYLFICKCPKCEEQLKDPDETSEDEDDDMDMEDEDDDEMS</sequence>
<evidence type="ECO:0000256" key="5">
    <source>
        <dbReference type="ARBA" id="ARBA00022679"/>
    </source>
</evidence>
<dbReference type="CDD" id="cd10521">
    <property type="entry name" value="SET_SMYD5"/>
    <property type="match status" value="1"/>
</dbReference>
<dbReference type="PROSITE" id="PS50280">
    <property type="entry name" value="SET"/>
    <property type="match status" value="1"/>
</dbReference>
<keyword evidence="5" id="KW-0808">Transferase</keyword>
<evidence type="ECO:0000256" key="6">
    <source>
        <dbReference type="ARBA" id="ARBA00022691"/>
    </source>
</evidence>
<evidence type="ECO:0000256" key="15">
    <source>
        <dbReference type="ARBA" id="ARBA00049768"/>
    </source>
</evidence>
<dbReference type="InterPro" id="IPR046341">
    <property type="entry name" value="SET_dom_sf"/>
</dbReference>
<evidence type="ECO:0000256" key="18">
    <source>
        <dbReference type="SAM" id="MobiDB-lite"/>
    </source>
</evidence>
<keyword evidence="6" id="KW-0949">S-adenosyl-L-methionine</keyword>
<dbReference type="GO" id="GO:0005737">
    <property type="term" value="C:cytoplasm"/>
    <property type="evidence" value="ECO:0007669"/>
    <property type="project" value="UniProtKB-SubCell"/>
</dbReference>
<dbReference type="GO" id="GO:0140955">
    <property type="term" value="F:histone H3K36 trimethyltransferase activity"/>
    <property type="evidence" value="ECO:0007669"/>
    <property type="project" value="UniProtKB-EC"/>
</dbReference>
<dbReference type="OrthoDB" id="438641at2759"/>
<comment type="catalytic activity">
    <reaction evidence="13">
        <text>L-lysyl(20)-[histone H4] + 3 S-adenosyl-L-methionine = N(6),N(6),N(6)-trimethyl-L-lysyl(20)-[histone H4] + 3 S-adenosyl-L-homocysteine + 3 H(+)</text>
        <dbReference type="Rhea" id="RHEA:64456"/>
        <dbReference type="Rhea" id="RHEA-COMP:15554"/>
        <dbReference type="Rhea" id="RHEA-COMP:15998"/>
        <dbReference type="ChEBI" id="CHEBI:15378"/>
        <dbReference type="ChEBI" id="CHEBI:29969"/>
        <dbReference type="ChEBI" id="CHEBI:57856"/>
        <dbReference type="ChEBI" id="CHEBI:59789"/>
        <dbReference type="ChEBI" id="CHEBI:61961"/>
        <dbReference type="EC" id="2.1.1.372"/>
    </reaction>
</comment>
<evidence type="ECO:0000256" key="7">
    <source>
        <dbReference type="ARBA" id="ARBA00022723"/>
    </source>
</evidence>
<dbReference type="InParanoid" id="A0A7R8Z150"/>
<dbReference type="GO" id="GO:0008270">
    <property type="term" value="F:zinc ion binding"/>
    <property type="evidence" value="ECO:0007669"/>
    <property type="project" value="UniProtKB-KW"/>
</dbReference>
<gene>
    <name evidence="20" type="ORF">HERILL_LOCUS15639</name>
</gene>
<evidence type="ECO:0000313" key="21">
    <source>
        <dbReference type="Proteomes" id="UP000594454"/>
    </source>
</evidence>
<evidence type="ECO:0000256" key="13">
    <source>
        <dbReference type="ARBA" id="ARBA00048081"/>
    </source>
</evidence>
<keyword evidence="8" id="KW-0863">Zinc-finger</keyword>
<comment type="catalytic activity">
    <reaction evidence="12">
        <text>L-lysyl(36)-[histone H3] + 3 S-adenosyl-L-methionine = N(6),N(6),N(6)-trimethyl-L-lysyl(36)-[histone H3] + 3 S-adenosyl-L-homocysteine + 3 H(+)</text>
        <dbReference type="Rhea" id="RHEA:60324"/>
        <dbReference type="Rhea" id="RHEA-COMP:9785"/>
        <dbReference type="Rhea" id="RHEA-COMP:15536"/>
        <dbReference type="ChEBI" id="CHEBI:15378"/>
        <dbReference type="ChEBI" id="CHEBI:29969"/>
        <dbReference type="ChEBI" id="CHEBI:57856"/>
        <dbReference type="ChEBI" id="CHEBI:59789"/>
        <dbReference type="ChEBI" id="CHEBI:61961"/>
        <dbReference type="EC" id="2.1.1.359"/>
    </reaction>
</comment>
<protein>
    <recommendedName>
        <fullName evidence="15">Protein-lysine N-trimethyltransferase SMYD5</fullName>
        <ecNumber evidence="2">2.1.1.359</ecNumber>
        <ecNumber evidence="10">2.1.1.372</ecNumber>
    </recommendedName>
    <alternativeName>
        <fullName evidence="11">SET and MYND domain-containing protein 5</fullName>
    </alternativeName>
    <alternativeName>
        <fullName evidence="16">[histone H3]-lysine20 N-trimethyltransferase SMYD5</fullName>
    </alternativeName>
    <alternativeName>
        <fullName evidence="17">[histone H4]-lysine36 N-trimethyltransferase SMYD5</fullName>
    </alternativeName>
</protein>
<dbReference type="Gene3D" id="6.10.140.2220">
    <property type="match status" value="1"/>
</dbReference>
<dbReference type="Gene3D" id="2.170.270.10">
    <property type="entry name" value="SET domain"/>
    <property type="match status" value="1"/>
</dbReference>
<keyword evidence="7" id="KW-0479">Metal-binding</keyword>
<feature type="compositionally biased region" description="Acidic residues" evidence="18">
    <location>
        <begin position="372"/>
        <end position="392"/>
    </location>
</feature>
<dbReference type="GO" id="GO:0045595">
    <property type="term" value="P:regulation of cell differentiation"/>
    <property type="evidence" value="ECO:0007669"/>
    <property type="project" value="UniProtKB-ARBA"/>
</dbReference>
<keyword evidence="4" id="KW-0489">Methyltransferase</keyword>
<reference evidence="20 21" key="1">
    <citation type="submission" date="2020-11" db="EMBL/GenBank/DDBJ databases">
        <authorList>
            <person name="Wallbank WR R."/>
            <person name="Pardo Diaz C."/>
            <person name="Kozak K."/>
            <person name="Martin S."/>
            <person name="Jiggins C."/>
            <person name="Moest M."/>
            <person name="Warren A I."/>
            <person name="Generalovic N T."/>
            <person name="Byers J.R.P. K."/>
            <person name="Montejo-Kovacevich G."/>
            <person name="Yen C E."/>
        </authorList>
    </citation>
    <scope>NUCLEOTIDE SEQUENCE [LARGE SCALE GENOMIC DNA]</scope>
</reference>
<evidence type="ECO:0000256" key="2">
    <source>
        <dbReference type="ARBA" id="ARBA00012178"/>
    </source>
</evidence>